<feature type="domain" description="UBA" evidence="13">
    <location>
        <begin position="630"/>
        <end position="670"/>
    </location>
</feature>
<keyword evidence="11" id="KW-0653">Protein transport</keyword>
<dbReference type="CDD" id="cd14309">
    <property type="entry name" value="UBA_scDdi1_like"/>
    <property type="match status" value="1"/>
</dbReference>
<dbReference type="InterPro" id="IPR009060">
    <property type="entry name" value="UBA-like_sf"/>
</dbReference>
<feature type="domain" description="Ubiquitin-like" evidence="14">
    <location>
        <begin position="200"/>
        <end position="280"/>
    </location>
</feature>
<evidence type="ECO:0000256" key="3">
    <source>
        <dbReference type="ARBA" id="ARBA00009136"/>
    </source>
</evidence>
<keyword evidence="10" id="KW-0378">Hydrolase</keyword>
<feature type="compositionally biased region" description="Low complexity" evidence="12">
    <location>
        <begin position="604"/>
        <end position="625"/>
    </location>
</feature>
<evidence type="ECO:0000256" key="2">
    <source>
        <dbReference type="ARBA" id="ARBA00004496"/>
    </source>
</evidence>
<dbReference type="InterPro" id="IPR057273">
    <property type="entry name" value="Ddi1/2_HDD"/>
</dbReference>
<dbReference type="InterPro" id="IPR000626">
    <property type="entry name" value="Ubiquitin-like_dom"/>
</dbReference>
<keyword evidence="9" id="KW-0064">Aspartyl protease</keyword>
<dbReference type="CDD" id="cd05479">
    <property type="entry name" value="RP_DDI"/>
    <property type="match status" value="1"/>
</dbReference>
<gene>
    <name evidence="15" type="ORF">D0865_04956</name>
</gene>
<dbReference type="VEuPathDB" id="FungiDB:BTJ68_11103"/>
<dbReference type="Pfam" id="PF09668">
    <property type="entry name" value="Asp_protease"/>
    <property type="match status" value="1"/>
</dbReference>
<dbReference type="Gene3D" id="3.10.20.90">
    <property type="entry name" value="Phosphatidylinositol 3-kinase Catalytic Subunit, Chain A, domain 1"/>
    <property type="match status" value="1"/>
</dbReference>
<dbReference type="Pfam" id="PF24669">
    <property type="entry name" value="Ddi2_HDD"/>
    <property type="match status" value="1"/>
</dbReference>
<dbReference type="GO" id="GO:0005737">
    <property type="term" value="C:cytoplasm"/>
    <property type="evidence" value="ECO:0007669"/>
    <property type="project" value="UniProtKB-SubCell"/>
</dbReference>
<name>A0A3M7CPG1_HORWE</name>
<dbReference type="PANTHER" id="PTHR12917">
    <property type="entry name" value="ASPARTYL PROTEASE DDI-RELATED"/>
    <property type="match status" value="1"/>
</dbReference>
<proteinExistence type="inferred from homology"/>
<evidence type="ECO:0000259" key="14">
    <source>
        <dbReference type="PROSITE" id="PS50053"/>
    </source>
</evidence>
<feature type="region of interest" description="Disordered" evidence="12">
    <location>
        <begin position="280"/>
        <end position="314"/>
    </location>
</feature>
<dbReference type="SMART" id="SM00165">
    <property type="entry name" value="UBA"/>
    <property type="match status" value="1"/>
</dbReference>
<feature type="compositionally biased region" description="Low complexity" evidence="12">
    <location>
        <begin position="182"/>
        <end position="197"/>
    </location>
</feature>
<evidence type="ECO:0000313" key="16">
    <source>
        <dbReference type="Proteomes" id="UP000270230"/>
    </source>
</evidence>
<reference evidence="15 16" key="1">
    <citation type="journal article" date="2018" name="BMC Genomics">
        <title>Genomic evidence for intraspecific hybridization in a clonal and extremely halotolerant yeast.</title>
        <authorList>
            <person name="Gostincar C."/>
            <person name="Stajich J.E."/>
            <person name="Zupancic J."/>
            <person name="Zalar P."/>
            <person name="Gunde-Cimerman N."/>
        </authorList>
    </citation>
    <scope>NUCLEOTIDE SEQUENCE [LARGE SCALE GENOMIC DNA]</scope>
    <source>
        <strain evidence="15 16">EXF-151</strain>
    </source>
</reference>
<evidence type="ECO:0000256" key="9">
    <source>
        <dbReference type="ARBA" id="ARBA00022750"/>
    </source>
</evidence>
<feature type="region of interest" description="Disordered" evidence="12">
    <location>
        <begin position="552"/>
        <end position="631"/>
    </location>
</feature>
<protein>
    <recommendedName>
        <fullName evidence="5">DNA damage-inducible protein 1</fullName>
    </recommendedName>
</protein>
<evidence type="ECO:0000256" key="11">
    <source>
        <dbReference type="ARBA" id="ARBA00022927"/>
    </source>
</evidence>
<feature type="compositionally biased region" description="Low complexity" evidence="12">
    <location>
        <begin position="285"/>
        <end position="314"/>
    </location>
</feature>
<feature type="compositionally biased region" description="Gly residues" evidence="12">
    <location>
        <begin position="594"/>
        <end position="603"/>
    </location>
</feature>
<dbReference type="PROSITE" id="PS50030">
    <property type="entry name" value="UBA"/>
    <property type="match status" value="1"/>
</dbReference>
<dbReference type="Pfam" id="PF00240">
    <property type="entry name" value="ubiquitin"/>
    <property type="match status" value="1"/>
</dbReference>
<dbReference type="Gene3D" id="1.10.8.10">
    <property type="entry name" value="DNA helicase RuvA subunit, C-terminal domain"/>
    <property type="match status" value="1"/>
</dbReference>
<evidence type="ECO:0000313" key="15">
    <source>
        <dbReference type="EMBL" id="RMY54005.1"/>
    </source>
</evidence>
<evidence type="ECO:0000256" key="8">
    <source>
        <dbReference type="ARBA" id="ARBA00022670"/>
    </source>
</evidence>
<evidence type="ECO:0000256" key="10">
    <source>
        <dbReference type="ARBA" id="ARBA00022801"/>
    </source>
</evidence>
<dbReference type="SUPFAM" id="SSF54236">
    <property type="entry name" value="Ubiquitin-like"/>
    <property type="match status" value="1"/>
</dbReference>
<keyword evidence="8" id="KW-0645">Protease</keyword>
<dbReference type="GO" id="GO:0015031">
    <property type="term" value="P:protein transport"/>
    <property type="evidence" value="ECO:0007669"/>
    <property type="project" value="UniProtKB-KW"/>
</dbReference>
<dbReference type="Proteomes" id="UP000270230">
    <property type="component" value="Unassembled WGS sequence"/>
</dbReference>
<dbReference type="EMBL" id="QWIN01000316">
    <property type="protein sequence ID" value="RMY54005.1"/>
    <property type="molecule type" value="Genomic_DNA"/>
</dbReference>
<sequence length="670" mass="72719">MLNYCYHTATRSVSSALESTTPPSQRSLCTPHRHSRLSLPSSIDQSVNLSSRPHPPTRAGATTPPAANRPSRQRDLSRSISAFCFQRAAASATGSTNARTRRAPPSTHSRHSPPRPSDRKRNLARGPLTDPATCKCNASLSHRTHSRGYFHTETLLHALLCDRSHGQTSPVQPVPNGNINYDNNSTSNSSTDPSSTRPRVTISIIAPNHDLDQDFISLDLPPGLSLADLKGFVNAETNVPQSSQQFYLNNLPIHGDEKTIEEAGIKDGDMLAMLMRQPDQQNNMGSTQRRQQQQSQQPPSTSGQQQRRQMGPGQHEIETTRLSILGNPAAMAQVREQRPALAEAINDSNRFREVWMEMIREDQDRERERMEQMRLLNEDPFNVEAQAKIEEMIRQEQVQNNLQFAYEHNPEVFGRVTMLYIPVEVNRHPVKAFVDSGAQTTIMSPSCAESCNIMRLIDKRYSGVAKGVGTAQILGRVHSADIRIGDASMACSFTVMEGKDVDLLLGLDMLKRFQALIDLKQNKLVFGDGNEVSFLGESEIPKMLEERLEHEPTVMGPDGTEVGARSGTVKHHAGEGSSSAAAANGSSSFQGAGRTLGNGGEGGNAAAASNSGGGATAATSSSAASVARPSHSKENIDQLMALGFAREQAIAALDACDGNVEYAAGLLFQG</sequence>
<comment type="function">
    <text evidence="1">Probable aspartic protease. May be involved in the regulation of exocytosis. Acts as a linker between the 19S proteasome and polyubiquitinated proteins via UBA domain interactions with ubiquitin for their subsequent degradation. Required for S-phase checkpoint control.</text>
</comment>
<dbReference type="SUPFAM" id="SSF50630">
    <property type="entry name" value="Acid proteases"/>
    <property type="match status" value="1"/>
</dbReference>
<evidence type="ECO:0000256" key="5">
    <source>
        <dbReference type="ARBA" id="ARBA00021491"/>
    </source>
</evidence>
<keyword evidence="7" id="KW-0963">Cytoplasm</keyword>
<evidence type="ECO:0000256" key="6">
    <source>
        <dbReference type="ARBA" id="ARBA00022448"/>
    </source>
</evidence>
<organism evidence="15 16">
    <name type="scientific">Hortaea werneckii</name>
    <name type="common">Black yeast</name>
    <name type="synonym">Cladosporium werneckii</name>
    <dbReference type="NCBI Taxonomy" id="91943"/>
    <lineage>
        <taxon>Eukaryota</taxon>
        <taxon>Fungi</taxon>
        <taxon>Dikarya</taxon>
        <taxon>Ascomycota</taxon>
        <taxon>Pezizomycotina</taxon>
        <taxon>Dothideomycetes</taxon>
        <taxon>Dothideomycetidae</taxon>
        <taxon>Mycosphaerellales</taxon>
        <taxon>Teratosphaeriaceae</taxon>
        <taxon>Hortaea</taxon>
    </lineage>
</organism>
<evidence type="ECO:0000256" key="4">
    <source>
        <dbReference type="ARBA" id="ARBA00011128"/>
    </source>
</evidence>
<dbReference type="InterPro" id="IPR029071">
    <property type="entry name" value="Ubiquitin-like_domsf"/>
</dbReference>
<comment type="caution">
    <text evidence="15">The sequence shown here is derived from an EMBL/GenBank/DDBJ whole genome shotgun (WGS) entry which is preliminary data.</text>
</comment>
<feature type="compositionally biased region" description="Polar residues" evidence="12">
    <location>
        <begin position="16"/>
        <end position="28"/>
    </location>
</feature>
<evidence type="ECO:0000256" key="7">
    <source>
        <dbReference type="ARBA" id="ARBA00022490"/>
    </source>
</evidence>
<dbReference type="Pfam" id="PF00627">
    <property type="entry name" value="UBA"/>
    <property type="match status" value="1"/>
</dbReference>
<dbReference type="OrthoDB" id="1047367at2759"/>
<dbReference type="InterPro" id="IPR033882">
    <property type="entry name" value="DDI1_N"/>
</dbReference>
<dbReference type="InterPro" id="IPR015940">
    <property type="entry name" value="UBA"/>
</dbReference>
<dbReference type="GO" id="GO:0006508">
    <property type="term" value="P:proteolysis"/>
    <property type="evidence" value="ECO:0007669"/>
    <property type="project" value="UniProtKB-KW"/>
</dbReference>
<dbReference type="SUPFAM" id="SSF46934">
    <property type="entry name" value="UBA-like"/>
    <property type="match status" value="1"/>
</dbReference>
<keyword evidence="6" id="KW-0813">Transport</keyword>
<comment type="subunit">
    <text evidence="4">Binds ubiquitin and polyubiquitinated proteins.</text>
</comment>
<feature type="compositionally biased region" description="Polar residues" evidence="12">
    <location>
        <begin position="38"/>
        <end position="51"/>
    </location>
</feature>
<accession>A0A3M7CPG1</accession>
<feature type="compositionally biased region" description="Polar residues" evidence="12">
    <location>
        <begin position="166"/>
        <end position="181"/>
    </location>
</feature>
<feature type="region of interest" description="Disordered" evidence="12">
    <location>
        <begin position="91"/>
        <end position="136"/>
    </location>
</feature>
<dbReference type="Gene3D" id="2.40.70.10">
    <property type="entry name" value="Acid Proteases"/>
    <property type="match status" value="1"/>
</dbReference>
<evidence type="ECO:0000259" key="13">
    <source>
        <dbReference type="PROSITE" id="PS50030"/>
    </source>
</evidence>
<feature type="compositionally biased region" description="Low complexity" evidence="12">
    <location>
        <begin position="575"/>
        <end position="593"/>
    </location>
</feature>
<dbReference type="InterPro" id="IPR019103">
    <property type="entry name" value="Peptidase_aspartic_DDI1-type"/>
</dbReference>
<comment type="subcellular location">
    <subcellularLocation>
        <location evidence="2">Cytoplasm</location>
    </subcellularLocation>
</comment>
<feature type="region of interest" description="Disordered" evidence="12">
    <location>
        <begin position="166"/>
        <end position="197"/>
    </location>
</feature>
<dbReference type="PROSITE" id="PS50053">
    <property type="entry name" value="UBIQUITIN_2"/>
    <property type="match status" value="1"/>
</dbReference>
<dbReference type="CDD" id="cd01796">
    <property type="entry name" value="Ubl_Ddi1_like"/>
    <property type="match status" value="1"/>
</dbReference>
<dbReference type="InterPro" id="IPR021109">
    <property type="entry name" value="Peptidase_aspartic_dom_sf"/>
</dbReference>
<evidence type="ECO:0000256" key="1">
    <source>
        <dbReference type="ARBA" id="ARBA00003231"/>
    </source>
</evidence>
<feature type="compositionally biased region" description="Low complexity" evidence="12">
    <location>
        <begin position="57"/>
        <end position="70"/>
    </location>
</feature>
<feature type="region of interest" description="Disordered" evidence="12">
    <location>
        <begin position="16"/>
        <end position="76"/>
    </location>
</feature>
<dbReference type="VEuPathDB" id="FungiDB:BTJ68_02222"/>
<evidence type="ECO:0000256" key="12">
    <source>
        <dbReference type="SAM" id="MobiDB-lite"/>
    </source>
</evidence>
<comment type="similarity">
    <text evidence="3">Belongs to the DDI1 family.</text>
</comment>
<dbReference type="GO" id="GO:0004190">
    <property type="term" value="F:aspartic-type endopeptidase activity"/>
    <property type="evidence" value="ECO:0007669"/>
    <property type="project" value="UniProtKB-KW"/>
</dbReference>
<dbReference type="AlphaFoldDB" id="A0A3M7CPG1"/>
<dbReference type="PANTHER" id="PTHR12917:SF1">
    <property type="entry name" value="AT13091P"/>
    <property type="match status" value="1"/>
</dbReference>